<proteinExistence type="predicted"/>
<keyword evidence="1" id="KW-0472">Membrane</keyword>
<dbReference type="Proteomes" id="UP000182569">
    <property type="component" value="Chromosome"/>
</dbReference>
<reference evidence="3" key="1">
    <citation type="journal article" date="2016" name="Front. Microbiol.">
        <title>Complete Genome Sequence of Clostridium estertheticum DSM 8809, a Microbe Identified in Spoiled Vacuum Packed Beef.</title>
        <authorList>
            <person name="Yu Z."/>
            <person name="Gunn L."/>
            <person name="Brennan E."/>
            <person name="Reid R."/>
            <person name="Wall P.G."/>
            <person name="Gaora O.P."/>
            <person name="Hurley D."/>
            <person name="Bolton D."/>
            <person name="Fanning S."/>
        </authorList>
    </citation>
    <scope>NUCLEOTIDE SEQUENCE [LARGE SCALE GENOMIC DNA]</scope>
    <source>
        <strain evidence="3">DSM 8809</strain>
    </source>
</reference>
<evidence type="ECO:0000313" key="3">
    <source>
        <dbReference type="Proteomes" id="UP000182569"/>
    </source>
</evidence>
<dbReference type="STRING" id="1552.A7L45_06770"/>
<evidence type="ECO:0000313" key="2">
    <source>
        <dbReference type="EMBL" id="APC39791.1"/>
    </source>
</evidence>
<feature type="transmembrane region" description="Helical" evidence="1">
    <location>
        <begin position="215"/>
        <end position="238"/>
    </location>
</feature>
<feature type="transmembrane region" description="Helical" evidence="1">
    <location>
        <begin position="146"/>
        <end position="166"/>
    </location>
</feature>
<feature type="transmembrane region" description="Helical" evidence="1">
    <location>
        <begin position="80"/>
        <end position="105"/>
    </location>
</feature>
<keyword evidence="3" id="KW-1185">Reference proteome</keyword>
<sequence length="246" mass="27777">MNSFKLAKYNIKSSLKSIIIFYCIFIAVLFTTINSTGISISGIEFSSMIFLFVMGLNLFKENFYFSQANNIPRTDYFKSLVITILPIALGMSIIDVILNIIYNIFLGGPTIYDMAYGNFPHGYNYESIPVWIQNNSIGTLVGTDTFLFALYILAFAIGLLITMIFYKCNKTMKILIFLSPIAIEAIGGSVIYNFPEFGEKSGIFIDNILGISTKNSYICVITFIFLFIITMCFVYIIIRRVVVKKA</sequence>
<evidence type="ECO:0000256" key="1">
    <source>
        <dbReference type="SAM" id="Phobius"/>
    </source>
</evidence>
<name>A0A1J0GEU5_9CLOT</name>
<protein>
    <submittedName>
        <fullName evidence="2">Uncharacterized protein</fullName>
    </submittedName>
</protein>
<feature type="transmembrane region" description="Helical" evidence="1">
    <location>
        <begin position="175"/>
        <end position="195"/>
    </location>
</feature>
<feature type="transmembrane region" description="Helical" evidence="1">
    <location>
        <begin position="39"/>
        <end position="59"/>
    </location>
</feature>
<organism evidence="2 3">
    <name type="scientific">Clostridium estertheticum subsp. estertheticum</name>
    <dbReference type="NCBI Taxonomy" id="1552"/>
    <lineage>
        <taxon>Bacteria</taxon>
        <taxon>Bacillati</taxon>
        <taxon>Bacillota</taxon>
        <taxon>Clostridia</taxon>
        <taxon>Eubacteriales</taxon>
        <taxon>Clostridiaceae</taxon>
        <taxon>Clostridium</taxon>
    </lineage>
</organism>
<dbReference type="RefSeq" id="WP_071612085.1">
    <property type="nucleotide sequence ID" value="NZ_CP015756.1"/>
</dbReference>
<keyword evidence="1" id="KW-0812">Transmembrane</keyword>
<accession>A0A1J0GEU5</accession>
<dbReference type="AlphaFoldDB" id="A0A1J0GEU5"/>
<feature type="transmembrane region" description="Helical" evidence="1">
    <location>
        <begin position="15"/>
        <end position="33"/>
    </location>
</feature>
<dbReference type="OrthoDB" id="1852297at2"/>
<dbReference type="KEGG" id="ceu:A7L45_06770"/>
<gene>
    <name evidence="2" type="ORF">A7L45_06770</name>
</gene>
<dbReference type="EMBL" id="CP015756">
    <property type="protein sequence ID" value="APC39791.1"/>
    <property type="molecule type" value="Genomic_DNA"/>
</dbReference>
<keyword evidence="1" id="KW-1133">Transmembrane helix</keyword>